<protein>
    <submittedName>
        <fullName evidence="2">Uncharacterized protein</fullName>
    </submittedName>
</protein>
<accession>A0ABN9RHV0</accession>
<evidence type="ECO:0000256" key="1">
    <source>
        <dbReference type="SAM" id="MobiDB-lite"/>
    </source>
</evidence>
<feature type="region of interest" description="Disordered" evidence="1">
    <location>
        <begin position="1"/>
        <end position="21"/>
    </location>
</feature>
<proteinExistence type="predicted"/>
<reference evidence="2" key="1">
    <citation type="submission" date="2023-10" db="EMBL/GenBank/DDBJ databases">
        <authorList>
            <person name="Chen Y."/>
            <person name="Shah S."/>
            <person name="Dougan E. K."/>
            <person name="Thang M."/>
            <person name="Chan C."/>
        </authorList>
    </citation>
    <scope>NUCLEOTIDE SEQUENCE [LARGE SCALE GENOMIC DNA]</scope>
</reference>
<comment type="caution">
    <text evidence="2">The sequence shown here is derived from an EMBL/GenBank/DDBJ whole genome shotgun (WGS) entry which is preliminary data.</text>
</comment>
<organism evidence="2 3">
    <name type="scientific">Prorocentrum cordatum</name>
    <dbReference type="NCBI Taxonomy" id="2364126"/>
    <lineage>
        <taxon>Eukaryota</taxon>
        <taxon>Sar</taxon>
        <taxon>Alveolata</taxon>
        <taxon>Dinophyceae</taxon>
        <taxon>Prorocentrales</taxon>
        <taxon>Prorocentraceae</taxon>
        <taxon>Prorocentrum</taxon>
    </lineage>
</organism>
<dbReference type="EMBL" id="CAUYUJ010006649">
    <property type="protein sequence ID" value="CAK0818096.1"/>
    <property type="molecule type" value="Genomic_DNA"/>
</dbReference>
<evidence type="ECO:0000313" key="2">
    <source>
        <dbReference type="EMBL" id="CAK0818096.1"/>
    </source>
</evidence>
<gene>
    <name evidence="2" type="ORF">PCOR1329_LOCUS20469</name>
</gene>
<sequence>MSADAVPMMSDIPSPPQEPMTAADAYDWDMLPDKLASPSRYEILAQSEALLDVYSKPMVKHEEDGADADTGVGSTSAEHMSDGESMEDEVDIVSMQLLAGMPPVDHGDVEASGKAGDKALQSIYQNIVAAGVPPAPEDSKEDDADDDALIRQFKDALHGGEIMARSAMGQKFATAMKNDEKLERDYGKCKGRDRQRNFKKKWVKDTLNKLIEEKMRGKCKPFSIIVRDEGNDELACKAALNVVKNCFKLMQAGKTFVGEPFIKTDMQSERVKFLHLDEYVDSNFKRTKGTEKIFKKSDTETAGSAAEPTTETPMTKQGQETRTPPKGKEPTTNPTKRQRGAQPDAGQPRKAAKFSFTKALKAYADAPKAPQSCKDVTHAMSKKAAWQKAVGDGMVQDLREARKAVETFLESSPYWANVGLADNFQMWAKTNLEATDIVNETNRSGELDSLVAKLVEATNRCKRVYEASIAA</sequence>
<feature type="region of interest" description="Disordered" evidence="1">
    <location>
        <begin position="61"/>
        <end position="83"/>
    </location>
</feature>
<evidence type="ECO:0000313" key="3">
    <source>
        <dbReference type="Proteomes" id="UP001189429"/>
    </source>
</evidence>
<name>A0ABN9RHV0_9DINO</name>
<dbReference type="Proteomes" id="UP001189429">
    <property type="component" value="Unassembled WGS sequence"/>
</dbReference>
<feature type="region of interest" description="Disordered" evidence="1">
    <location>
        <begin position="295"/>
        <end position="351"/>
    </location>
</feature>
<feature type="compositionally biased region" description="Polar residues" evidence="1">
    <location>
        <begin position="307"/>
        <end position="322"/>
    </location>
</feature>
<keyword evidence="3" id="KW-1185">Reference proteome</keyword>